<reference evidence="1" key="1">
    <citation type="submission" date="2020-04" db="EMBL/GenBank/DDBJ databases">
        <authorList>
            <person name="Zhang T."/>
        </authorList>
    </citation>
    <scope>NUCLEOTIDE SEQUENCE</scope>
    <source>
        <strain evidence="1">HKST-UBA09</strain>
    </source>
</reference>
<reference evidence="1" key="2">
    <citation type="journal article" date="2021" name="Microbiome">
        <title>Successional dynamics and alternative stable states in a saline activated sludge microbial community over 9 years.</title>
        <authorList>
            <person name="Wang Y."/>
            <person name="Ye J."/>
            <person name="Ju F."/>
            <person name="Liu L."/>
            <person name="Boyd J.A."/>
            <person name="Deng Y."/>
            <person name="Parks D.H."/>
            <person name="Jiang X."/>
            <person name="Yin X."/>
            <person name="Woodcroft B.J."/>
            <person name="Tyson G.W."/>
            <person name="Hugenholtz P."/>
            <person name="Polz M.F."/>
            <person name="Zhang T."/>
        </authorList>
    </citation>
    <scope>NUCLEOTIDE SEQUENCE</scope>
    <source>
        <strain evidence="1">HKST-UBA09</strain>
    </source>
</reference>
<protein>
    <submittedName>
        <fullName evidence="1">Uncharacterized protein</fullName>
    </submittedName>
</protein>
<name>A0A955RMB0_9BACT</name>
<evidence type="ECO:0000313" key="2">
    <source>
        <dbReference type="Proteomes" id="UP000714915"/>
    </source>
</evidence>
<evidence type="ECO:0000313" key="1">
    <source>
        <dbReference type="EMBL" id="MCA9387177.1"/>
    </source>
</evidence>
<organism evidence="1 2">
    <name type="scientific">Candidatus Dojkabacteria bacterium</name>
    <dbReference type="NCBI Taxonomy" id="2099670"/>
    <lineage>
        <taxon>Bacteria</taxon>
        <taxon>Candidatus Dojkabacteria</taxon>
    </lineage>
</organism>
<proteinExistence type="predicted"/>
<accession>A0A955RMB0</accession>
<dbReference type="Proteomes" id="UP000714915">
    <property type="component" value="Unassembled WGS sequence"/>
</dbReference>
<comment type="caution">
    <text evidence="1">The sequence shown here is derived from an EMBL/GenBank/DDBJ whole genome shotgun (WGS) entry which is preliminary data.</text>
</comment>
<dbReference type="EMBL" id="JAGQLF010000060">
    <property type="protein sequence ID" value="MCA9387177.1"/>
    <property type="molecule type" value="Genomic_DNA"/>
</dbReference>
<gene>
    <name evidence="1" type="ORF">KC669_04040</name>
</gene>
<dbReference type="AlphaFoldDB" id="A0A955RMB0"/>
<sequence length="211" mass="24659">MITKDSIITDPEVDTYLEKRSSKQENSPEWFSKPYCVLTFEPFVEDRGDGQATLHIGNSGLRLHYDSESDFAEMHFFPNGNSSESFASKLKLEVINSRNFVYAMYKLGCLLEASEFNWDRIMIDPNPRLGVIIERLFINIAKKKPSSQFDEGFEYLMDCQKLVKFIHTENFQNSNALRVIRNFTKRQDAWPVMINPVAWTYINKDKIEFEL</sequence>